<dbReference type="AlphaFoldDB" id="A0A517QZ34"/>
<protein>
    <recommendedName>
        <fullName evidence="4">MucB/RseB N-terminal domain-containing protein</fullName>
    </recommendedName>
</protein>
<keyword evidence="1" id="KW-0472">Membrane</keyword>
<name>A0A517QZ34_9PLAN</name>
<keyword evidence="1" id="KW-0812">Transmembrane</keyword>
<accession>A0A517QZ34</accession>
<evidence type="ECO:0008006" key="4">
    <source>
        <dbReference type="Google" id="ProtNLM"/>
    </source>
</evidence>
<keyword evidence="1" id="KW-1133">Transmembrane helix</keyword>
<dbReference type="RefSeq" id="WP_145363056.1">
    <property type="nucleotide sequence ID" value="NZ_CP036268.1"/>
</dbReference>
<dbReference type="OrthoDB" id="286801at2"/>
<organism evidence="2 3">
    <name type="scientific">Stratiformator vulcanicus</name>
    <dbReference type="NCBI Taxonomy" id="2527980"/>
    <lineage>
        <taxon>Bacteria</taxon>
        <taxon>Pseudomonadati</taxon>
        <taxon>Planctomycetota</taxon>
        <taxon>Planctomycetia</taxon>
        <taxon>Planctomycetales</taxon>
        <taxon>Planctomycetaceae</taxon>
        <taxon>Stratiformator</taxon>
    </lineage>
</organism>
<reference evidence="2 3" key="1">
    <citation type="submission" date="2019-02" db="EMBL/GenBank/DDBJ databases">
        <title>Deep-cultivation of Planctomycetes and their phenomic and genomic characterization uncovers novel biology.</title>
        <authorList>
            <person name="Wiegand S."/>
            <person name="Jogler M."/>
            <person name="Boedeker C."/>
            <person name="Pinto D."/>
            <person name="Vollmers J."/>
            <person name="Rivas-Marin E."/>
            <person name="Kohn T."/>
            <person name="Peeters S.H."/>
            <person name="Heuer A."/>
            <person name="Rast P."/>
            <person name="Oberbeckmann S."/>
            <person name="Bunk B."/>
            <person name="Jeske O."/>
            <person name="Meyerdierks A."/>
            <person name="Storesund J.E."/>
            <person name="Kallscheuer N."/>
            <person name="Luecker S."/>
            <person name="Lage O.M."/>
            <person name="Pohl T."/>
            <person name="Merkel B.J."/>
            <person name="Hornburger P."/>
            <person name="Mueller R.-W."/>
            <person name="Bruemmer F."/>
            <person name="Labrenz M."/>
            <person name="Spormann A.M."/>
            <person name="Op den Camp H."/>
            <person name="Overmann J."/>
            <person name="Amann R."/>
            <person name="Jetten M.S.M."/>
            <person name="Mascher T."/>
            <person name="Medema M.H."/>
            <person name="Devos D.P."/>
            <person name="Kaster A.-K."/>
            <person name="Ovreas L."/>
            <person name="Rohde M."/>
            <person name="Galperin M.Y."/>
            <person name="Jogler C."/>
        </authorList>
    </citation>
    <scope>NUCLEOTIDE SEQUENCE [LARGE SCALE GENOMIC DNA]</scope>
    <source>
        <strain evidence="2 3">Pan189</strain>
    </source>
</reference>
<evidence type="ECO:0000313" key="2">
    <source>
        <dbReference type="EMBL" id="QDT36892.1"/>
    </source>
</evidence>
<gene>
    <name evidence="2" type="ORF">Pan189_12560</name>
</gene>
<proteinExistence type="predicted"/>
<evidence type="ECO:0000313" key="3">
    <source>
        <dbReference type="Proteomes" id="UP000317318"/>
    </source>
</evidence>
<sequence length="325" mass="36383">MSKPDRTDNSERNDAFVESLLLSATQTEDHEDRIRRVMASIEVATKTRSAGRNLHSTRRLLRWSSLAATAAILLLVLTVFQNGSPNVAVAAVERSLAVAVERITRSYSVRVEYQLAGGASLVKTNSLYVQGPDRFVLRHPTAVNGTEMNVWLGRNEDESWVLPPIGPVLKGDGQMVHQWIDRRNDIATSYLHVATILERMGSRGFSLESLPDESLTRIDGQVEHCQFIRATRESNTDLDLPAEIELWASRETGMAMRLIAHWQVREGETGRVLVELSFLRDEPHLANSWFAAEAHYEGERPVMNLQSLEDSSLPGPAPRTVLDLH</sequence>
<dbReference type="KEGG" id="svp:Pan189_12560"/>
<keyword evidence="3" id="KW-1185">Reference proteome</keyword>
<evidence type="ECO:0000256" key="1">
    <source>
        <dbReference type="SAM" id="Phobius"/>
    </source>
</evidence>
<feature type="transmembrane region" description="Helical" evidence="1">
    <location>
        <begin position="60"/>
        <end position="80"/>
    </location>
</feature>
<dbReference type="Proteomes" id="UP000317318">
    <property type="component" value="Chromosome"/>
</dbReference>
<dbReference type="EMBL" id="CP036268">
    <property type="protein sequence ID" value="QDT36892.1"/>
    <property type="molecule type" value="Genomic_DNA"/>
</dbReference>